<dbReference type="OrthoDB" id="2351799at2759"/>
<name>A0A9N9AM44_9GLOM</name>
<gene>
    <name evidence="1" type="ORF">PBRASI_LOCUS4219</name>
</gene>
<accession>A0A9N9AM44</accession>
<evidence type="ECO:0000313" key="2">
    <source>
        <dbReference type="Proteomes" id="UP000789739"/>
    </source>
</evidence>
<evidence type="ECO:0000313" key="1">
    <source>
        <dbReference type="EMBL" id="CAG8533296.1"/>
    </source>
</evidence>
<reference evidence="1" key="1">
    <citation type="submission" date="2021-06" db="EMBL/GenBank/DDBJ databases">
        <authorList>
            <person name="Kallberg Y."/>
            <person name="Tangrot J."/>
            <person name="Rosling A."/>
        </authorList>
    </citation>
    <scope>NUCLEOTIDE SEQUENCE</scope>
    <source>
        <strain evidence="1">BR232B</strain>
    </source>
</reference>
<dbReference type="Proteomes" id="UP000789739">
    <property type="component" value="Unassembled WGS sequence"/>
</dbReference>
<sequence length="274" mass="30996">MVEDIPKNQKAPGKGKSKIISVASSAATLIRDVVPTSANAVTDGLASIVHGKSGSNMVSTVTRREWKAGMGEHVVSESRAGMTLESSSDDNMRVKNHQAEDEWKNWHNASQPDIDNLNIGYSHDTYSFNHEQAYIDSTFNDGADVLNFLNSTSFVTETYNLANTERDLISRRSRNVGFVDPSSLSKPYIDRLLEAQDIVEYIAQTTYSDDIYGLPDSFKKLIDDARNEIMDNTEIHQRTAVERLRMFRDHLIKRREEKGDGNSSWLDEWNRMEE</sequence>
<comment type="caution">
    <text evidence="1">The sequence shown here is derived from an EMBL/GenBank/DDBJ whole genome shotgun (WGS) entry which is preliminary data.</text>
</comment>
<keyword evidence="2" id="KW-1185">Reference proteome</keyword>
<organism evidence="1 2">
    <name type="scientific">Paraglomus brasilianum</name>
    <dbReference type="NCBI Taxonomy" id="144538"/>
    <lineage>
        <taxon>Eukaryota</taxon>
        <taxon>Fungi</taxon>
        <taxon>Fungi incertae sedis</taxon>
        <taxon>Mucoromycota</taxon>
        <taxon>Glomeromycotina</taxon>
        <taxon>Glomeromycetes</taxon>
        <taxon>Paraglomerales</taxon>
        <taxon>Paraglomeraceae</taxon>
        <taxon>Paraglomus</taxon>
    </lineage>
</organism>
<proteinExistence type="predicted"/>
<dbReference type="EMBL" id="CAJVPI010000423">
    <property type="protein sequence ID" value="CAG8533296.1"/>
    <property type="molecule type" value="Genomic_DNA"/>
</dbReference>
<dbReference type="AlphaFoldDB" id="A0A9N9AM44"/>
<protein>
    <submittedName>
        <fullName evidence="1">11763_t:CDS:1</fullName>
    </submittedName>
</protein>